<feature type="signal peptide" evidence="1">
    <location>
        <begin position="1"/>
        <end position="17"/>
    </location>
</feature>
<dbReference type="EMBL" id="ML996695">
    <property type="protein sequence ID" value="KAF2400295.1"/>
    <property type="molecule type" value="Genomic_DNA"/>
</dbReference>
<evidence type="ECO:0000313" key="3">
    <source>
        <dbReference type="Proteomes" id="UP000799640"/>
    </source>
</evidence>
<protein>
    <recommendedName>
        <fullName evidence="4">Beta/gamma crystallin 'Greek key' domain-containing protein</fullName>
    </recommendedName>
</protein>
<sequence length="113" mass="12404">MLFRHFLLSALAALAASRPLDLFQVKLCNDPYYEGDCFDIQVNPARTGICTRLQGSLYYKQLSSISVGDEITCYAFEGDNCDGDSLPDIQAPGIDDLGSAGWDNRVRSVKCAM</sequence>
<keyword evidence="1" id="KW-0732">Signal</keyword>
<organism evidence="2 3">
    <name type="scientific">Trichodelitschia bisporula</name>
    <dbReference type="NCBI Taxonomy" id="703511"/>
    <lineage>
        <taxon>Eukaryota</taxon>
        <taxon>Fungi</taxon>
        <taxon>Dikarya</taxon>
        <taxon>Ascomycota</taxon>
        <taxon>Pezizomycotina</taxon>
        <taxon>Dothideomycetes</taxon>
        <taxon>Dothideomycetes incertae sedis</taxon>
        <taxon>Phaeotrichales</taxon>
        <taxon>Phaeotrichaceae</taxon>
        <taxon>Trichodelitschia</taxon>
    </lineage>
</organism>
<evidence type="ECO:0008006" key="4">
    <source>
        <dbReference type="Google" id="ProtNLM"/>
    </source>
</evidence>
<evidence type="ECO:0000256" key="1">
    <source>
        <dbReference type="SAM" id="SignalP"/>
    </source>
</evidence>
<name>A0A6G1HX30_9PEZI</name>
<feature type="chain" id="PRO_5026203085" description="Beta/gamma crystallin 'Greek key' domain-containing protein" evidence="1">
    <location>
        <begin position="18"/>
        <end position="113"/>
    </location>
</feature>
<evidence type="ECO:0000313" key="2">
    <source>
        <dbReference type="EMBL" id="KAF2400295.1"/>
    </source>
</evidence>
<dbReference type="AlphaFoldDB" id="A0A6G1HX30"/>
<keyword evidence="3" id="KW-1185">Reference proteome</keyword>
<dbReference type="OrthoDB" id="2910287at2759"/>
<accession>A0A6G1HX30</accession>
<reference evidence="2" key="1">
    <citation type="journal article" date="2020" name="Stud. Mycol.">
        <title>101 Dothideomycetes genomes: a test case for predicting lifestyles and emergence of pathogens.</title>
        <authorList>
            <person name="Haridas S."/>
            <person name="Albert R."/>
            <person name="Binder M."/>
            <person name="Bloem J."/>
            <person name="Labutti K."/>
            <person name="Salamov A."/>
            <person name="Andreopoulos B."/>
            <person name="Baker S."/>
            <person name="Barry K."/>
            <person name="Bills G."/>
            <person name="Bluhm B."/>
            <person name="Cannon C."/>
            <person name="Castanera R."/>
            <person name="Culley D."/>
            <person name="Daum C."/>
            <person name="Ezra D."/>
            <person name="Gonzalez J."/>
            <person name="Henrissat B."/>
            <person name="Kuo A."/>
            <person name="Liang C."/>
            <person name="Lipzen A."/>
            <person name="Lutzoni F."/>
            <person name="Magnuson J."/>
            <person name="Mondo S."/>
            <person name="Nolan M."/>
            <person name="Ohm R."/>
            <person name="Pangilinan J."/>
            <person name="Park H.-J."/>
            <person name="Ramirez L."/>
            <person name="Alfaro M."/>
            <person name="Sun H."/>
            <person name="Tritt A."/>
            <person name="Yoshinaga Y."/>
            <person name="Zwiers L.-H."/>
            <person name="Turgeon B."/>
            <person name="Goodwin S."/>
            <person name="Spatafora J."/>
            <person name="Crous P."/>
            <person name="Grigoriev I."/>
        </authorList>
    </citation>
    <scope>NUCLEOTIDE SEQUENCE</scope>
    <source>
        <strain evidence="2">CBS 262.69</strain>
    </source>
</reference>
<gene>
    <name evidence="2" type="ORF">EJ06DRAFT_556629</name>
</gene>
<proteinExistence type="predicted"/>
<dbReference type="Gene3D" id="2.60.20.10">
    <property type="entry name" value="Crystallins"/>
    <property type="match status" value="1"/>
</dbReference>
<dbReference type="Proteomes" id="UP000799640">
    <property type="component" value="Unassembled WGS sequence"/>
</dbReference>